<evidence type="ECO:0000313" key="1">
    <source>
        <dbReference type="EMBL" id="NML70009.1"/>
    </source>
</evidence>
<dbReference type="RefSeq" id="WP_169234548.1">
    <property type="nucleotide sequence ID" value="NZ_JABBGI010000010.1"/>
</dbReference>
<proteinExistence type="predicted"/>
<evidence type="ECO:0000313" key="2">
    <source>
        <dbReference type="Proteomes" id="UP000544054"/>
    </source>
</evidence>
<gene>
    <name evidence="1" type="ORF">HHL23_09370</name>
</gene>
<keyword evidence="2" id="KW-1185">Reference proteome</keyword>
<comment type="caution">
    <text evidence="1">The sequence shown here is derived from an EMBL/GenBank/DDBJ whole genome shotgun (WGS) entry which is preliminary data.</text>
</comment>
<reference evidence="1 2" key="1">
    <citation type="submission" date="2020-04" db="EMBL/GenBank/DDBJ databases">
        <title>Chryseobacterium sp. RP-3-3 sp. nov., isolated from Jeju soil.</title>
        <authorList>
            <person name="Dahal R.H."/>
        </authorList>
    </citation>
    <scope>NUCLEOTIDE SEQUENCE [LARGE SCALE GENOMIC DNA]</scope>
    <source>
        <strain evidence="1 2">RP-3-3</strain>
    </source>
</reference>
<organism evidence="1 2">
    <name type="scientific">Chryseobacterium antibioticum</name>
    <dbReference type="NCBI Taxonomy" id="2728847"/>
    <lineage>
        <taxon>Bacteria</taxon>
        <taxon>Pseudomonadati</taxon>
        <taxon>Bacteroidota</taxon>
        <taxon>Flavobacteriia</taxon>
        <taxon>Flavobacteriales</taxon>
        <taxon>Weeksellaceae</taxon>
        <taxon>Chryseobacterium group</taxon>
        <taxon>Chryseobacterium</taxon>
    </lineage>
</organism>
<dbReference type="Proteomes" id="UP000544054">
    <property type="component" value="Unassembled WGS sequence"/>
</dbReference>
<name>A0A7Y0AMI8_9FLAO</name>
<sequence>MKLQPMTDFVLDQLSIKQSTSEFKEVVRNYATFLKQPLTLGMFVPCDEHNIPLPYFISNEWFKAKEKVLFEGFRPCITNGVQSVEHDKVCVHFALVKGKTIESIVNANIELTPSALKTIGI</sequence>
<dbReference type="EMBL" id="JABBGI010000010">
    <property type="protein sequence ID" value="NML70009.1"/>
    <property type="molecule type" value="Genomic_DNA"/>
</dbReference>
<protein>
    <submittedName>
        <fullName evidence="1">Uncharacterized protein</fullName>
    </submittedName>
</protein>
<dbReference type="AlphaFoldDB" id="A0A7Y0AMI8"/>
<accession>A0A7Y0AMI8</accession>